<dbReference type="eggNOG" id="COG3346">
    <property type="taxonomic scope" value="Bacteria"/>
</dbReference>
<dbReference type="PANTHER" id="PTHR23427:SF2">
    <property type="entry name" value="SURFEIT LOCUS PROTEIN 1"/>
    <property type="match status" value="1"/>
</dbReference>
<dbReference type="CDD" id="cd06662">
    <property type="entry name" value="SURF1"/>
    <property type="match status" value="1"/>
</dbReference>
<organism evidence="7 8">
    <name type="scientific">Aequoribacter fuscus</name>
    <dbReference type="NCBI Taxonomy" id="2518989"/>
    <lineage>
        <taxon>Bacteria</taxon>
        <taxon>Pseudomonadati</taxon>
        <taxon>Pseudomonadota</taxon>
        <taxon>Gammaproteobacteria</taxon>
        <taxon>Cellvibrionales</taxon>
        <taxon>Halieaceae</taxon>
        <taxon>Aequoribacter</taxon>
    </lineage>
</organism>
<dbReference type="Proteomes" id="UP000005615">
    <property type="component" value="Unassembled WGS sequence"/>
</dbReference>
<evidence type="ECO:0000313" key="8">
    <source>
        <dbReference type="Proteomes" id="UP000005615"/>
    </source>
</evidence>
<keyword evidence="4 6" id="KW-1133">Transmembrane helix</keyword>
<keyword evidence="5 6" id="KW-0472">Membrane</keyword>
<name>F3L4C0_9GAMM</name>
<reference evidence="7 8" key="1">
    <citation type="journal article" date="2011" name="J. Bacteriol.">
        <title>Genome sequence of strain IMCC3088, a proteorhodopsin-containing marine bacterium belonging to the OM60/NOR5 clade.</title>
        <authorList>
            <person name="Jang Y."/>
            <person name="Oh H.M."/>
            <person name="Kang I."/>
            <person name="Lee K."/>
            <person name="Yang S.J."/>
            <person name="Cho J.C."/>
        </authorList>
    </citation>
    <scope>NUCLEOTIDE SEQUENCE [LARGE SCALE GENOMIC DNA]</scope>
    <source>
        <strain evidence="7 8">IMCC3088</strain>
    </source>
</reference>
<evidence type="ECO:0000256" key="3">
    <source>
        <dbReference type="ARBA" id="ARBA00022692"/>
    </source>
</evidence>
<dbReference type="RefSeq" id="WP_009576676.1">
    <property type="nucleotide sequence ID" value="NZ_AEIG01000080.1"/>
</dbReference>
<feature type="transmembrane region" description="Helical" evidence="6">
    <location>
        <begin position="213"/>
        <end position="232"/>
    </location>
</feature>
<gene>
    <name evidence="7" type="ORF">IMCC3088_2521</name>
</gene>
<keyword evidence="8" id="KW-1185">Reference proteome</keyword>
<dbReference type="STRING" id="2518989.IMCC3088_2521"/>
<dbReference type="OrthoDB" id="9789940at2"/>
<accession>F3L4C0</accession>
<evidence type="ECO:0000256" key="2">
    <source>
        <dbReference type="ARBA" id="ARBA00007165"/>
    </source>
</evidence>
<dbReference type="EMBL" id="AEIG01000080">
    <property type="protein sequence ID" value="EGG28818.1"/>
    <property type="molecule type" value="Genomic_DNA"/>
</dbReference>
<dbReference type="InterPro" id="IPR045214">
    <property type="entry name" value="Surf1/Surf4"/>
</dbReference>
<evidence type="ECO:0000256" key="6">
    <source>
        <dbReference type="RuleBase" id="RU363076"/>
    </source>
</evidence>
<dbReference type="Pfam" id="PF02104">
    <property type="entry name" value="SURF1"/>
    <property type="match status" value="1"/>
</dbReference>
<evidence type="ECO:0000256" key="5">
    <source>
        <dbReference type="ARBA" id="ARBA00023136"/>
    </source>
</evidence>
<protein>
    <recommendedName>
        <fullName evidence="6">SURF1-like protein</fullName>
    </recommendedName>
</protein>
<comment type="similarity">
    <text evidence="2 6">Belongs to the SURF1 family.</text>
</comment>
<feature type="transmembrane region" description="Helical" evidence="6">
    <location>
        <begin position="12"/>
        <end position="31"/>
    </location>
</feature>
<evidence type="ECO:0000313" key="7">
    <source>
        <dbReference type="EMBL" id="EGG28818.1"/>
    </source>
</evidence>
<dbReference type="InterPro" id="IPR002994">
    <property type="entry name" value="Surf1/Shy1"/>
</dbReference>
<comment type="caution">
    <text evidence="7">The sequence shown here is derived from an EMBL/GenBank/DDBJ whole genome shotgun (WGS) entry which is preliminary data.</text>
</comment>
<dbReference type="AlphaFoldDB" id="F3L4C0"/>
<evidence type="ECO:0000256" key="4">
    <source>
        <dbReference type="ARBA" id="ARBA00022989"/>
    </source>
</evidence>
<dbReference type="PANTHER" id="PTHR23427">
    <property type="entry name" value="SURFEIT LOCUS PROTEIN"/>
    <property type="match status" value="1"/>
</dbReference>
<proteinExistence type="inferred from homology"/>
<evidence type="ECO:0000256" key="1">
    <source>
        <dbReference type="ARBA" id="ARBA00004370"/>
    </source>
</evidence>
<dbReference type="GO" id="GO:0005886">
    <property type="term" value="C:plasma membrane"/>
    <property type="evidence" value="ECO:0007669"/>
    <property type="project" value="UniProtKB-SubCell"/>
</dbReference>
<sequence>MPRLRFDFEWRLTLFVVVALPIFLALGFWQLGRADEKRTLAANAAVKDAAPALAPEELTGLDTDDLSGRKIRVSGSYLPRVFLLDNQIKSGRFGNDVVQLFRAENNQVYFVNRGWVPADPARQRPTQIPQRPTVTAIEGRIYVPPGKPYLLEPDTLDASSPLVTIQSVDIESLSTLVIGGSEVFPHLVRLLSDDPTAFDASWPVVNISDAKHLGYAIQWFSMAFVLALLFIHRSSNVWALLRGNNED</sequence>
<keyword evidence="6" id="KW-1003">Cell membrane</keyword>
<dbReference type="PROSITE" id="PS50895">
    <property type="entry name" value="SURF1"/>
    <property type="match status" value="1"/>
</dbReference>
<comment type="subcellular location">
    <subcellularLocation>
        <location evidence="6">Cell membrane</location>
        <topology evidence="6">Multi-pass membrane protein</topology>
    </subcellularLocation>
    <subcellularLocation>
        <location evidence="1">Membrane</location>
    </subcellularLocation>
</comment>
<keyword evidence="3 6" id="KW-0812">Transmembrane</keyword>